<dbReference type="AlphaFoldDB" id="A0A6N8GN00"/>
<evidence type="ECO:0000313" key="2">
    <source>
        <dbReference type="EMBL" id="MUN64461.1"/>
    </source>
</evidence>
<feature type="domain" description="Reverse transcriptase" evidence="1">
    <location>
        <begin position="63"/>
        <end position="298"/>
    </location>
</feature>
<evidence type="ECO:0000313" key="3">
    <source>
        <dbReference type="Proteomes" id="UP000436989"/>
    </source>
</evidence>
<dbReference type="Pfam" id="PF00078">
    <property type="entry name" value="RVT_1"/>
    <property type="match status" value="1"/>
</dbReference>
<keyword evidence="3" id="KW-1185">Reference proteome</keyword>
<dbReference type="EMBL" id="WOGU01000014">
    <property type="protein sequence ID" value="MUN64461.1"/>
    <property type="molecule type" value="Genomic_DNA"/>
</dbReference>
<organism evidence="2 3">
    <name type="scientific">Kocuria sediminis</name>
    <dbReference type="NCBI Taxonomy" id="1038857"/>
    <lineage>
        <taxon>Bacteria</taxon>
        <taxon>Bacillati</taxon>
        <taxon>Actinomycetota</taxon>
        <taxon>Actinomycetes</taxon>
        <taxon>Micrococcales</taxon>
        <taxon>Micrococcaceae</taxon>
        <taxon>Kocuria</taxon>
    </lineage>
</organism>
<accession>A0A6N8GN00</accession>
<proteinExistence type="predicted"/>
<reference evidence="2 3" key="1">
    <citation type="submission" date="2019-12" db="EMBL/GenBank/DDBJ databases">
        <authorList>
            <person name="Shi Y."/>
        </authorList>
    </citation>
    <scope>NUCLEOTIDE SEQUENCE [LARGE SCALE GENOMIC DNA]</scope>
    <source>
        <strain evidence="2 3">JCM 17929</strain>
    </source>
</reference>
<dbReference type="InterPro" id="IPR051083">
    <property type="entry name" value="GrpII_Intron_Splice-Mob/Def"/>
</dbReference>
<dbReference type="PANTHER" id="PTHR34047">
    <property type="entry name" value="NUCLEAR INTRON MATURASE 1, MITOCHONDRIAL-RELATED"/>
    <property type="match status" value="1"/>
</dbReference>
<gene>
    <name evidence="2" type="ORF">GMA12_15145</name>
</gene>
<evidence type="ECO:0000259" key="1">
    <source>
        <dbReference type="PROSITE" id="PS50878"/>
    </source>
</evidence>
<dbReference type="InterPro" id="IPR000477">
    <property type="entry name" value="RT_dom"/>
</dbReference>
<comment type="caution">
    <text evidence="2">The sequence shown here is derived from an EMBL/GenBank/DDBJ whole genome shotgun (WGS) entry which is preliminary data.</text>
</comment>
<dbReference type="PANTHER" id="PTHR34047:SF8">
    <property type="entry name" value="PROTEIN YKFC"/>
    <property type="match status" value="1"/>
</dbReference>
<sequence length="516" mass="57625">MATTYMLGRTPFERFPAVHLPSTLAKKLPIHNAARNAVATTLHQVPHLISDRSLDGGVSQLARHTEARFGRGHSPAIETITMPKKGLGPRPISLLSPETRTLYDALVEKLKPGLPSPSRAQPMSDHQEFGVPVWPDRGVQIVDFDIAACYEYIDHNILAEELLIQTLDADSVSALMGLLLDMFPRGMGIPQAMDSSHLLGDAYLNQIERDMSREGYDVHRFADDFRIVTESQSQAFEAIEHAMAIARRYGLVLADKKTNIRSAWDVREEIIAKEDAFQKYNEEAAEQLTAIEFMQIGYDDWSAIETEPDPQDVNFMALSRVIEDWATGDANNYTVHTHFGTRALQALQASDERLKDEWLVQVVAKEPVRLFNVGSYLVNRHENLRNWSTLRDLTRLPRQSPWARLWMARLADSLEPVEAESRDEVISWANGLLDDRHETVRAEGAWFLVNNEQISPAAIGELFVSATDITKVGLAGVVGRLDAGSVSAVGKAIRDDSALTRLAYSWGEDQCGSMLL</sequence>
<protein>
    <recommendedName>
        <fullName evidence="1">Reverse transcriptase domain-containing protein</fullName>
    </recommendedName>
</protein>
<dbReference type="CDD" id="cd01646">
    <property type="entry name" value="RT_Bac_retron_I"/>
    <property type="match status" value="1"/>
</dbReference>
<dbReference type="PROSITE" id="PS50878">
    <property type="entry name" value="RT_POL"/>
    <property type="match status" value="1"/>
</dbReference>
<dbReference type="Proteomes" id="UP000436989">
    <property type="component" value="Unassembled WGS sequence"/>
</dbReference>
<name>A0A6N8GN00_9MICC</name>